<reference evidence="1" key="2">
    <citation type="submission" date="2020-05" db="UniProtKB">
        <authorList>
            <consortium name="EnsemblMetazoa"/>
        </authorList>
    </citation>
    <scope>IDENTIFICATION</scope>
    <source>
        <strain evidence="1">maculatus3</strain>
    </source>
</reference>
<keyword evidence="2" id="KW-1185">Reference proteome</keyword>
<evidence type="ECO:0000313" key="1">
    <source>
        <dbReference type="EnsemblMetazoa" id="AMAM011666-PA"/>
    </source>
</evidence>
<name>A0A182SQZ9_9DIPT</name>
<organism evidence="1 2">
    <name type="scientific">Anopheles maculatus</name>
    <dbReference type="NCBI Taxonomy" id="74869"/>
    <lineage>
        <taxon>Eukaryota</taxon>
        <taxon>Metazoa</taxon>
        <taxon>Ecdysozoa</taxon>
        <taxon>Arthropoda</taxon>
        <taxon>Hexapoda</taxon>
        <taxon>Insecta</taxon>
        <taxon>Pterygota</taxon>
        <taxon>Neoptera</taxon>
        <taxon>Endopterygota</taxon>
        <taxon>Diptera</taxon>
        <taxon>Nematocera</taxon>
        <taxon>Culicoidea</taxon>
        <taxon>Culicidae</taxon>
        <taxon>Anophelinae</taxon>
        <taxon>Anopheles</taxon>
        <taxon>Anopheles maculatus group</taxon>
    </lineage>
</organism>
<dbReference type="AlphaFoldDB" id="A0A182SQZ9"/>
<sequence>MHLCPSLTNKKNKSGIWMPNVRLVVRDRPTDCCGCAPVDDGYLELEMPEISPVPVPVSVGPSTLHTLSSGVRDGSASVTSTSLTAGRLLRCLALSACGRIGVWEGAGGDMGRERKEKPDRCVKLSFEIGLCICLCLSTLRTVIEKTEAPERSRIANTVAVEHPSIFSSIGDPV</sequence>
<dbReference type="VEuPathDB" id="VectorBase:AMAM011666"/>
<evidence type="ECO:0000313" key="2">
    <source>
        <dbReference type="Proteomes" id="UP000075901"/>
    </source>
</evidence>
<proteinExistence type="predicted"/>
<accession>A0A182SQZ9</accession>
<reference evidence="2" key="1">
    <citation type="submission" date="2013-09" db="EMBL/GenBank/DDBJ databases">
        <title>The Genome Sequence of Anopheles maculatus species B.</title>
        <authorList>
            <consortium name="The Broad Institute Genomics Platform"/>
            <person name="Neafsey D.E."/>
            <person name="Besansky N."/>
            <person name="Howell P."/>
            <person name="Walton C."/>
            <person name="Young S.K."/>
            <person name="Zeng Q."/>
            <person name="Gargeya S."/>
            <person name="Fitzgerald M."/>
            <person name="Haas B."/>
            <person name="Abouelleil A."/>
            <person name="Allen A.W."/>
            <person name="Alvarado L."/>
            <person name="Arachchi H.M."/>
            <person name="Berlin A.M."/>
            <person name="Chapman S.B."/>
            <person name="Gainer-Dewar J."/>
            <person name="Goldberg J."/>
            <person name="Griggs A."/>
            <person name="Gujja S."/>
            <person name="Hansen M."/>
            <person name="Howarth C."/>
            <person name="Imamovic A."/>
            <person name="Ireland A."/>
            <person name="Larimer J."/>
            <person name="McCowan C."/>
            <person name="Murphy C."/>
            <person name="Pearson M."/>
            <person name="Poon T.W."/>
            <person name="Priest M."/>
            <person name="Roberts A."/>
            <person name="Saif S."/>
            <person name="Shea T."/>
            <person name="Sisk P."/>
            <person name="Sykes S."/>
            <person name="Wortman J."/>
            <person name="Nusbaum C."/>
            <person name="Birren B."/>
        </authorList>
    </citation>
    <scope>NUCLEOTIDE SEQUENCE [LARGE SCALE GENOMIC DNA]</scope>
    <source>
        <strain evidence="2">maculatus3</strain>
    </source>
</reference>
<dbReference type="Proteomes" id="UP000075901">
    <property type="component" value="Unassembled WGS sequence"/>
</dbReference>
<dbReference type="EnsemblMetazoa" id="AMAM011666-RA">
    <property type="protein sequence ID" value="AMAM011666-PA"/>
    <property type="gene ID" value="AMAM011666"/>
</dbReference>
<protein>
    <submittedName>
        <fullName evidence="1">Uncharacterized protein</fullName>
    </submittedName>
</protein>